<gene>
    <name evidence="2" type="ORF">ACKQTC_06070</name>
</gene>
<dbReference type="EMBL" id="JBJUVG010000007">
    <property type="protein sequence ID" value="MFM9413926.1"/>
    <property type="molecule type" value="Genomic_DNA"/>
</dbReference>
<comment type="caution">
    <text evidence="2">The sequence shown here is derived from an EMBL/GenBank/DDBJ whole genome shotgun (WGS) entry which is preliminary data.</text>
</comment>
<proteinExistence type="predicted"/>
<keyword evidence="3" id="KW-1185">Reference proteome</keyword>
<accession>A0ABW9H0V6</accession>
<dbReference type="InterPro" id="IPR039564">
    <property type="entry name" value="Peptidase_C39-like"/>
</dbReference>
<dbReference type="PANTHER" id="PTHR37806:SF1">
    <property type="entry name" value="PEPTIDASE C39-LIKE DOMAIN-CONTAINING PROTEIN"/>
    <property type="match status" value="1"/>
</dbReference>
<feature type="domain" description="Peptidase C39-like" evidence="1">
    <location>
        <begin position="26"/>
        <end position="184"/>
    </location>
</feature>
<dbReference type="RefSeq" id="WP_408977539.1">
    <property type="nucleotide sequence ID" value="NZ_JBJUVG010000007.1"/>
</dbReference>
<sequence>MKWLFRFLLVFLLVATGLALRPASVEVPYESQLPGMPNGCEAVSLSMVSAYYMVPVGGPTIIDNYLDKGPIGTTDPHDAYVGDPYGNGYYAYPAVIARAAERHFTAQQMPLKVKAPRFTDPWRLGFHLQRGEPVLVWITVDDKIPRKQPGTVWQLGEEIYQPYENLHVAVLDGISWGTVHLSDPQNGQRDMPLWLFLRNYLLMGMRAVIIAQ</sequence>
<protein>
    <submittedName>
        <fullName evidence="2">C39 family peptidase</fullName>
    </submittedName>
</protein>
<dbReference type="Gene3D" id="3.90.70.10">
    <property type="entry name" value="Cysteine proteinases"/>
    <property type="match status" value="1"/>
</dbReference>
<dbReference type="Pfam" id="PF13529">
    <property type="entry name" value="Peptidase_C39_2"/>
    <property type="match status" value="1"/>
</dbReference>
<dbReference type="PANTHER" id="PTHR37806">
    <property type="entry name" value="LMO0724 PROTEIN"/>
    <property type="match status" value="1"/>
</dbReference>
<evidence type="ECO:0000313" key="3">
    <source>
        <dbReference type="Proteomes" id="UP001631949"/>
    </source>
</evidence>
<evidence type="ECO:0000259" key="1">
    <source>
        <dbReference type="Pfam" id="PF13529"/>
    </source>
</evidence>
<evidence type="ECO:0000313" key="2">
    <source>
        <dbReference type="EMBL" id="MFM9413926.1"/>
    </source>
</evidence>
<organism evidence="2 3">
    <name type="scientific">Peptococcus simiae</name>
    <dbReference type="NCBI Taxonomy" id="1643805"/>
    <lineage>
        <taxon>Bacteria</taxon>
        <taxon>Bacillati</taxon>
        <taxon>Bacillota</taxon>
        <taxon>Clostridia</taxon>
        <taxon>Eubacteriales</taxon>
        <taxon>Peptococcaceae</taxon>
        <taxon>Peptococcus</taxon>
    </lineage>
</organism>
<dbReference type="Proteomes" id="UP001631949">
    <property type="component" value="Unassembled WGS sequence"/>
</dbReference>
<reference evidence="2 3" key="1">
    <citation type="journal article" date="2016" name="Int. J. Syst. Evol. Microbiol.">
        <title>Peptococcus simiae sp. nov., isolated from rhesus macaque faeces and emended description of the genus Peptococcus.</title>
        <authorList>
            <person name="Shkoporov A.N."/>
            <person name="Efimov B.A."/>
            <person name="Kondova I."/>
            <person name="Ouwerling B."/>
            <person name="Chaplin A.V."/>
            <person name="Shcherbakova V.A."/>
            <person name="Langermans J.A.M."/>
        </authorList>
    </citation>
    <scope>NUCLEOTIDE SEQUENCE [LARGE SCALE GENOMIC DNA]</scope>
    <source>
        <strain evidence="2 3">M108</strain>
    </source>
</reference>
<name>A0ABW9H0V6_9FIRM</name>